<dbReference type="EMBL" id="AWGJ01000003">
    <property type="protein sequence ID" value="ODN81609.1"/>
    <property type="molecule type" value="Genomic_DNA"/>
</dbReference>
<accession>A0A1E3HZ76</accession>
<keyword evidence="4" id="KW-1185">Reference proteome</keyword>
<dbReference type="STRING" id="1295533.A0A1E3HZ76"/>
<evidence type="ECO:0000259" key="2">
    <source>
        <dbReference type="SMART" id="SM00198"/>
    </source>
</evidence>
<dbReference type="AlphaFoldDB" id="A0A1E3HZ76"/>
<evidence type="ECO:0000256" key="1">
    <source>
        <dbReference type="SAM" id="SignalP"/>
    </source>
</evidence>
<dbReference type="InterPro" id="IPR001283">
    <property type="entry name" value="CRISP-related"/>
</dbReference>
<protein>
    <recommendedName>
        <fullName evidence="2">SCP domain-containing protein</fullName>
    </recommendedName>
</protein>
<comment type="caution">
    <text evidence="3">The sequence shown here is derived from an EMBL/GenBank/DDBJ whole genome shotgun (WGS) entry which is preliminary data.</text>
</comment>
<dbReference type="InterPro" id="IPR035940">
    <property type="entry name" value="CAP_sf"/>
</dbReference>
<dbReference type="SMART" id="SM00198">
    <property type="entry name" value="SCP"/>
    <property type="match status" value="1"/>
</dbReference>
<dbReference type="PANTHER" id="PTHR10334">
    <property type="entry name" value="CYSTEINE-RICH SECRETORY PROTEIN-RELATED"/>
    <property type="match status" value="1"/>
</dbReference>
<feature type="chain" id="PRO_5009129498" description="SCP domain-containing protein" evidence="1">
    <location>
        <begin position="21"/>
        <end position="171"/>
    </location>
</feature>
<dbReference type="Pfam" id="PF00188">
    <property type="entry name" value="CAP"/>
    <property type="match status" value="1"/>
</dbReference>
<evidence type="ECO:0000313" key="4">
    <source>
        <dbReference type="Proteomes" id="UP000094065"/>
    </source>
</evidence>
<organism evidence="3 4">
    <name type="scientific">Cryptococcus amylolentus CBS 6039</name>
    <dbReference type="NCBI Taxonomy" id="1295533"/>
    <lineage>
        <taxon>Eukaryota</taxon>
        <taxon>Fungi</taxon>
        <taxon>Dikarya</taxon>
        <taxon>Basidiomycota</taxon>
        <taxon>Agaricomycotina</taxon>
        <taxon>Tremellomycetes</taxon>
        <taxon>Tremellales</taxon>
        <taxon>Cryptococcaceae</taxon>
        <taxon>Cryptococcus</taxon>
    </lineage>
</organism>
<proteinExistence type="predicted"/>
<dbReference type="Proteomes" id="UP000094065">
    <property type="component" value="Unassembled WGS sequence"/>
</dbReference>
<reference evidence="3 4" key="1">
    <citation type="submission" date="2016-06" db="EMBL/GenBank/DDBJ databases">
        <title>Evolution of pathogenesis and genome organization in the Tremellales.</title>
        <authorList>
            <person name="Cuomo C."/>
            <person name="Litvintseva A."/>
            <person name="Heitman J."/>
            <person name="Chen Y."/>
            <person name="Sun S."/>
            <person name="Springer D."/>
            <person name="Dromer F."/>
            <person name="Young S."/>
            <person name="Zeng Q."/>
            <person name="Chapman S."/>
            <person name="Gujja S."/>
            <person name="Saif S."/>
            <person name="Birren B."/>
        </authorList>
    </citation>
    <scope>NUCLEOTIDE SEQUENCE [LARGE SCALE GENOMIC DNA]</scope>
    <source>
        <strain evidence="3 4">CBS 6039</strain>
    </source>
</reference>
<feature type="domain" description="SCP" evidence="2">
    <location>
        <begin position="35"/>
        <end position="163"/>
    </location>
</feature>
<dbReference type="PRINTS" id="PR00837">
    <property type="entry name" value="V5TPXLIKE"/>
</dbReference>
<feature type="signal peptide" evidence="1">
    <location>
        <begin position="1"/>
        <end position="20"/>
    </location>
</feature>
<dbReference type="RefSeq" id="XP_018995928.1">
    <property type="nucleotide sequence ID" value="XM_019135525.1"/>
</dbReference>
<dbReference type="GeneID" id="30153326"/>
<evidence type="ECO:0000313" key="3">
    <source>
        <dbReference type="EMBL" id="ODN81609.1"/>
    </source>
</evidence>
<keyword evidence="1" id="KW-0732">Signal</keyword>
<sequence>MFINLTTIVALLASASAVIAAPAPAQADSDIAARDTQSTWLTMHNNYRAQHGAKALTWNSTLASYAQTYANKCVFKHSGGKYGENLAAGVGYDDAALFKGWTDESSAYSSSNPTASHFTQVVWKSSTQLGCYKASCADGTIFTGYGTSDYVVCEYSPAGNVIGQFAANVQK</sequence>
<dbReference type="OrthoDB" id="337038at2759"/>
<dbReference type="SUPFAM" id="SSF55797">
    <property type="entry name" value="PR-1-like"/>
    <property type="match status" value="1"/>
</dbReference>
<name>A0A1E3HZ76_9TREE</name>
<dbReference type="InterPro" id="IPR014044">
    <property type="entry name" value="CAP_dom"/>
</dbReference>
<dbReference type="Gene3D" id="3.40.33.10">
    <property type="entry name" value="CAP"/>
    <property type="match status" value="1"/>
</dbReference>
<gene>
    <name evidence="3" type="ORF">L202_02017</name>
</gene>